<reference evidence="2" key="1">
    <citation type="submission" date="2017-06" db="EMBL/GenBank/DDBJ databases">
        <authorList>
            <person name="Cremers G."/>
        </authorList>
    </citation>
    <scope>NUCLEOTIDE SEQUENCE [LARGE SCALE GENOMIC DNA]</scope>
</reference>
<sequence>MNSELIDEWEKIVGHNRMKIISNKFFDSRLDLEFPYLQEGHCKYKKLSMPSELENNANMLIEFERNGFLTHDEVLKMIEASTRNIINKNIPGALFENISLMIYEEILKIIKNRLIEIERKGFLTHDEVSRIVKVLARNFAGESMLGALFEYVCILLDDERIKDQGEDERLELMIRYIRWSLVIEEEKLVNEEEKRLE</sequence>
<evidence type="ECO:0000313" key="2">
    <source>
        <dbReference type="Proteomes" id="UP000218615"/>
    </source>
</evidence>
<dbReference type="Proteomes" id="UP000218615">
    <property type="component" value="Unassembled WGS sequence"/>
</dbReference>
<dbReference type="AlphaFoldDB" id="A0A284VPF2"/>
<dbReference type="EMBL" id="FZMP01000140">
    <property type="protein sequence ID" value="SNQ61057.1"/>
    <property type="molecule type" value="Genomic_DNA"/>
</dbReference>
<accession>A0A284VPF2</accession>
<keyword evidence="2" id="KW-1185">Reference proteome</keyword>
<organism evidence="1 2">
    <name type="scientific">Candidatus Methanoperedens nitratireducens</name>
    <dbReference type="NCBI Taxonomy" id="1392998"/>
    <lineage>
        <taxon>Archaea</taxon>
        <taxon>Methanobacteriati</taxon>
        <taxon>Methanobacteriota</taxon>
        <taxon>Stenosarchaea group</taxon>
        <taxon>Methanomicrobia</taxon>
        <taxon>Methanosarcinales</taxon>
        <taxon>ANME-2 cluster</taxon>
        <taxon>Candidatus Methanoperedentaceae</taxon>
        <taxon>Candidatus Methanoperedens</taxon>
    </lineage>
</organism>
<protein>
    <submittedName>
        <fullName evidence="1">Uncharacterized protein</fullName>
    </submittedName>
</protein>
<proteinExistence type="predicted"/>
<dbReference type="RefSeq" id="WP_096205655.1">
    <property type="nucleotide sequence ID" value="NZ_FZMP01000140.1"/>
</dbReference>
<gene>
    <name evidence="1" type="ORF">MNV_2240005</name>
</gene>
<name>A0A284VPF2_9EURY</name>
<evidence type="ECO:0000313" key="1">
    <source>
        <dbReference type="EMBL" id="SNQ61057.1"/>
    </source>
</evidence>